<dbReference type="Proteomes" id="UP000095283">
    <property type="component" value="Unplaced"/>
</dbReference>
<reference evidence="2" key="1">
    <citation type="submission" date="2016-11" db="UniProtKB">
        <authorList>
            <consortium name="WormBaseParasite"/>
        </authorList>
    </citation>
    <scope>IDENTIFICATION</scope>
</reference>
<evidence type="ECO:0000313" key="2">
    <source>
        <dbReference type="WBParaSite" id="Hba_19943"/>
    </source>
</evidence>
<accession>A0A1I7XQY5</accession>
<evidence type="ECO:0000313" key="1">
    <source>
        <dbReference type="Proteomes" id="UP000095283"/>
    </source>
</evidence>
<dbReference type="AlphaFoldDB" id="A0A1I7XQY5"/>
<organism evidence="1 2">
    <name type="scientific">Heterorhabditis bacteriophora</name>
    <name type="common">Entomopathogenic nematode worm</name>
    <dbReference type="NCBI Taxonomy" id="37862"/>
    <lineage>
        <taxon>Eukaryota</taxon>
        <taxon>Metazoa</taxon>
        <taxon>Ecdysozoa</taxon>
        <taxon>Nematoda</taxon>
        <taxon>Chromadorea</taxon>
        <taxon>Rhabditida</taxon>
        <taxon>Rhabditina</taxon>
        <taxon>Rhabditomorpha</taxon>
        <taxon>Strongyloidea</taxon>
        <taxon>Heterorhabditidae</taxon>
        <taxon>Heterorhabditis</taxon>
    </lineage>
</organism>
<dbReference type="WBParaSite" id="Hba_19943">
    <property type="protein sequence ID" value="Hba_19943"/>
    <property type="gene ID" value="Hba_19943"/>
</dbReference>
<sequence>MKMNAHTLVYWPFLDKQINNFVQSCSQYAIAAKSSIKTKPNPWSKTKSMDNELEPRSPYYDQWKTRQKFKQT</sequence>
<proteinExistence type="predicted"/>
<protein>
    <submittedName>
        <fullName evidence="2">Integrase_H2C2 domain-containing protein</fullName>
    </submittedName>
</protein>
<name>A0A1I7XQY5_HETBA</name>
<keyword evidence="1" id="KW-1185">Reference proteome</keyword>